<sequence>MSEAAEARALSTGGIAPVAPTLDGVSRTLLIPLLARAEAQSLWPGVAFDDAAARSLTAQLAVDRAELGSDPFPMRLCISRSLAIQEALGAFLREPIERTLVLIACGLDTLPVRLDASLEPAQQARIRRWVCADLPPVMALRDQLLPTSERIRHVRASLPDQLDEIAAALDETRPVFILEGVLPYLAAEQVADCLAALGRLAPAGADLLIDGYHPALLAFSRLGNTFRRMRTRFRFGIADPRDYAGMAARIHFRAQQDLLRPLPWHHRKRAWLPSLVAGGKPLATLAQLELRPSTEDATPFRSVRHD</sequence>
<dbReference type="Gene3D" id="3.40.50.150">
    <property type="entry name" value="Vaccinia Virus protein VP39"/>
    <property type="match status" value="1"/>
</dbReference>
<dbReference type="RefSeq" id="WP_200244252.1">
    <property type="nucleotide sequence ID" value="NZ_NRRY01000018.1"/>
</dbReference>
<gene>
    <name evidence="3" type="ORF">CKO42_12230</name>
</gene>
<dbReference type="SUPFAM" id="SSF53335">
    <property type="entry name" value="S-adenosyl-L-methionine-dependent methyltransferases"/>
    <property type="match status" value="1"/>
</dbReference>
<dbReference type="GO" id="GO:0008168">
    <property type="term" value="F:methyltransferase activity"/>
    <property type="evidence" value="ECO:0007669"/>
    <property type="project" value="UniProtKB-KW"/>
</dbReference>
<dbReference type="InterPro" id="IPR029063">
    <property type="entry name" value="SAM-dependent_MTases_sf"/>
</dbReference>
<dbReference type="EMBL" id="NRRY01000018">
    <property type="protein sequence ID" value="MBK1619188.1"/>
    <property type="molecule type" value="Genomic_DNA"/>
</dbReference>
<protein>
    <recommendedName>
        <fullName evidence="5">Class I SAM-dependent methyltransferase</fullName>
    </recommendedName>
</protein>
<keyword evidence="4" id="KW-1185">Reference proteome</keyword>
<proteinExistence type="predicted"/>
<name>A0A9X0WAA6_9GAMM</name>
<dbReference type="PANTHER" id="PTHR43619">
    <property type="entry name" value="S-ADENOSYL-L-METHIONINE-DEPENDENT METHYLTRANSFERASE YKTD-RELATED"/>
    <property type="match status" value="1"/>
</dbReference>
<evidence type="ECO:0000313" key="3">
    <source>
        <dbReference type="EMBL" id="MBK1619188.1"/>
    </source>
</evidence>
<keyword evidence="1" id="KW-0489">Methyltransferase</keyword>
<dbReference type="Pfam" id="PF04072">
    <property type="entry name" value="LCM"/>
    <property type="match status" value="1"/>
</dbReference>
<keyword evidence="2" id="KW-0808">Transferase</keyword>
<evidence type="ECO:0008006" key="5">
    <source>
        <dbReference type="Google" id="ProtNLM"/>
    </source>
</evidence>
<organism evidence="3 4">
    <name type="scientific">Lamprobacter modestohalophilus</name>
    <dbReference type="NCBI Taxonomy" id="1064514"/>
    <lineage>
        <taxon>Bacteria</taxon>
        <taxon>Pseudomonadati</taxon>
        <taxon>Pseudomonadota</taxon>
        <taxon>Gammaproteobacteria</taxon>
        <taxon>Chromatiales</taxon>
        <taxon>Chromatiaceae</taxon>
        <taxon>Lamprobacter</taxon>
    </lineage>
</organism>
<reference evidence="3 4" key="1">
    <citation type="journal article" date="2020" name="Microorganisms">
        <title>Osmotic Adaptation and Compatible Solute Biosynthesis of Phototrophic Bacteria as Revealed from Genome Analyses.</title>
        <authorList>
            <person name="Imhoff J.F."/>
            <person name="Rahn T."/>
            <person name="Kunzel S."/>
            <person name="Keller A."/>
            <person name="Neulinger S.C."/>
        </authorList>
    </citation>
    <scope>NUCLEOTIDE SEQUENCE [LARGE SCALE GENOMIC DNA]</scope>
    <source>
        <strain evidence="3 4">DSM 25653</strain>
    </source>
</reference>
<evidence type="ECO:0000256" key="1">
    <source>
        <dbReference type="ARBA" id="ARBA00022603"/>
    </source>
</evidence>
<dbReference type="Proteomes" id="UP001138768">
    <property type="component" value="Unassembled WGS sequence"/>
</dbReference>
<dbReference type="AlphaFoldDB" id="A0A9X0WAA6"/>
<evidence type="ECO:0000313" key="4">
    <source>
        <dbReference type="Proteomes" id="UP001138768"/>
    </source>
</evidence>
<dbReference type="GO" id="GO:0032259">
    <property type="term" value="P:methylation"/>
    <property type="evidence" value="ECO:0007669"/>
    <property type="project" value="UniProtKB-KW"/>
</dbReference>
<accession>A0A9X0WAA6</accession>
<dbReference type="PANTHER" id="PTHR43619:SF2">
    <property type="entry name" value="S-ADENOSYL-L-METHIONINE-DEPENDENT METHYLTRANSFERASES SUPERFAMILY PROTEIN"/>
    <property type="match status" value="1"/>
</dbReference>
<evidence type="ECO:0000256" key="2">
    <source>
        <dbReference type="ARBA" id="ARBA00022679"/>
    </source>
</evidence>
<dbReference type="InterPro" id="IPR007213">
    <property type="entry name" value="Ppm1/Ppm2/Tcmp"/>
</dbReference>
<comment type="caution">
    <text evidence="3">The sequence shown here is derived from an EMBL/GenBank/DDBJ whole genome shotgun (WGS) entry which is preliminary data.</text>
</comment>